<dbReference type="Gene3D" id="2.60.40.790">
    <property type="match status" value="1"/>
</dbReference>
<proteinExistence type="inferred from homology"/>
<dbReference type="PROSITE" id="PS01031">
    <property type="entry name" value="SHSP"/>
    <property type="match status" value="1"/>
</dbReference>
<dbReference type="InterPro" id="IPR008978">
    <property type="entry name" value="HSP20-like_chaperone"/>
</dbReference>
<dbReference type="CDD" id="cd06526">
    <property type="entry name" value="metazoan_ACD"/>
    <property type="match status" value="1"/>
</dbReference>
<evidence type="ECO:0000313" key="5">
    <source>
        <dbReference type="Proteomes" id="UP000270924"/>
    </source>
</evidence>
<evidence type="ECO:0000259" key="3">
    <source>
        <dbReference type="PROSITE" id="PS01031"/>
    </source>
</evidence>
<dbReference type="GO" id="GO:0005634">
    <property type="term" value="C:nucleus"/>
    <property type="evidence" value="ECO:0007669"/>
    <property type="project" value="TreeGrafter"/>
</dbReference>
<evidence type="ECO:0000313" key="4">
    <source>
        <dbReference type="EMBL" id="VDM20480.1"/>
    </source>
</evidence>
<dbReference type="InParanoid" id="A0A3P7ECC2"/>
<dbReference type="InterPro" id="IPR001436">
    <property type="entry name" value="Alpha-crystallin/sHSP_animal"/>
</dbReference>
<dbReference type="GO" id="GO:0005737">
    <property type="term" value="C:cytoplasm"/>
    <property type="evidence" value="ECO:0007669"/>
    <property type="project" value="TreeGrafter"/>
</dbReference>
<organism evidence="4 5">
    <name type="scientific">Wuchereria bancrofti</name>
    <dbReference type="NCBI Taxonomy" id="6293"/>
    <lineage>
        <taxon>Eukaryota</taxon>
        <taxon>Metazoa</taxon>
        <taxon>Ecdysozoa</taxon>
        <taxon>Nematoda</taxon>
        <taxon>Chromadorea</taxon>
        <taxon>Rhabditida</taxon>
        <taxon>Spirurina</taxon>
        <taxon>Spiruromorpha</taxon>
        <taxon>Filarioidea</taxon>
        <taxon>Onchocercidae</taxon>
        <taxon>Wuchereria</taxon>
    </lineage>
</organism>
<dbReference type="AlphaFoldDB" id="A0A3P7ECC2"/>
<accession>A0A3P7ECC2</accession>
<evidence type="ECO:0000256" key="1">
    <source>
        <dbReference type="PROSITE-ProRule" id="PRU00285"/>
    </source>
</evidence>
<protein>
    <recommendedName>
        <fullName evidence="3">SHSP domain-containing protein</fullName>
    </recommendedName>
</protein>
<reference evidence="4 5" key="1">
    <citation type="submission" date="2018-11" db="EMBL/GenBank/DDBJ databases">
        <authorList>
            <consortium name="Pathogen Informatics"/>
        </authorList>
    </citation>
    <scope>NUCLEOTIDE SEQUENCE [LARGE SCALE GENOMIC DNA]</scope>
</reference>
<dbReference type="Proteomes" id="UP000270924">
    <property type="component" value="Unassembled WGS sequence"/>
</dbReference>
<sequence length="147" mass="16759">MSQRVSSSCDTVPTIFTDRWHSSNYLPCGILRFKNEDLLSSQVGEIIDDAEKFSVSIDARNFAPNEITVYLHKILLMKNLIFLSAKRKVNTEGNELKIGAIHVDSKGKKQFERRYMIPDNVVMECNETRISPDGILTITLFKKHLPS</sequence>
<dbReference type="Pfam" id="PF00011">
    <property type="entry name" value="HSP20"/>
    <property type="match status" value="1"/>
</dbReference>
<dbReference type="GO" id="GO:0042026">
    <property type="term" value="P:protein refolding"/>
    <property type="evidence" value="ECO:0007669"/>
    <property type="project" value="TreeGrafter"/>
</dbReference>
<dbReference type="GO" id="GO:0009408">
    <property type="term" value="P:response to heat"/>
    <property type="evidence" value="ECO:0007669"/>
    <property type="project" value="TreeGrafter"/>
</dbReference>
<comment type="similarity">
    <text evidence="1 2">Belongs to the small heat shock protein (HSP20) family.</text>
</comment>
<dbReference type="OMA" id="FRIVREM"/>
<dbReference type="PANTHER" id="PTHR45640">
    <property type="entry name" value="HEAT SHOCK PROTEIN HSP-12.2-RELATED"/>
    <property type="match status" value="1"/>
</dbReference>
<feature type="domain" description="SHSP" evidence="3">
    <location>
        <begin position="34"/>
        <end position="147"/>
    </location>
</feature>
<evidence type="ECO:0000256" key="2">
    <source>
        <dbReference type="RuleBase" id="RU003616"/>
    </source>
</evidence>
<dbReference type="SUPFAM" id="SSF49764">
    <property type="entry name" value="HSP20-like chaperones"/>
    <property type="match status" value="1"/>
</dbReference>
<name>A0A3P7ECC2_WUCBA</name>
<dbReference type="PANTHER" id="PTHR45640:SF26">
    <property type="entry name" value="RE23625P"/>
    <property type="match status" value="1"/>
</dbReference>
<dbReference type="OrthoDB" id="1431247at2759"/>
<dbReference type="InterPro" id="IPR002068">
    <property type="entry name" value="A-crystallin/Hsp20_dom"/>
</dbReference>
<keyword evidence="5" id="KW-1185">Reference proteome</keyword>
<dbReference type="EMBL" id="UYWW01012315">
    <property type="protein sequence ID" value="VDM20480.1"/>
    <property type="molecule type" value="Genomic_DNA"/>
</dbReference>
<dbReference type="GO" id="GO:0051082">
    <property type="term" value="F:unfolded protein binding"/>
    <property type="evidence" value="ECO:0007669"/>
    <property type="project" value="TreeGrafter"/>
</dbReference>
<gene>
    <name evidence="4" type="ORF">WBA_LOCUS11305</name>
</gene>